<protein>
    <submittedName>
        <fullName evidence="3">DUF3179 domain-containing protein</fullName>
    </submittedName>
</protein>
<sequence>MGTPRIAVAAAALALLLSACAGGSDDGQPTDSDAATGGDVASRADAGSGTASALDDPSDPSFPDPLIDLDDLLSGGPPPDGIPSIDEPTFQDVADVDWLEDDEPVMSLTVGGETRAYPIRIMTWHEIVNDTVGGAPVTVTYCPLCNSGVAFGRIVDGEPTTFGVSGKLYADNLVMFDRRTESLWPQLTGQASVGALTGTQLDSIPMGSVGWAQFRTEHPDATVLSRDTGFERDYGLNPYVGYDDPDTDPIFPLPGEADERLPAKARVVGVTRRGESAAVPRDALAEAGVASLTLGGDRVVLWHVPGQRSALDSREIPEGEEIGTVAVFDPSVGKRSLDFERTRSGETVDEQTGSTWNVFGRATSGPLKGRELRPITHLDTFWFAWVAFQPDTDLVTP</sequence>
<reference evidence="3" key="1">
    <citation type="submission" date="2020-09" db="EMBL/GenBank/DDBJ databases">
        <title>Nocardioides sp. strain MJB4 16S ribosomal RNA gene Genome sequencing and assembly.</title>
        <authorList>
            <person name="Kim I."/>
        </authorList>
    </citation>
    <scope>NUCLEOTIDE SEQUENCE</scope>
    <source>
        <strain evidence="3">MJB4</strain>
    </source>
</reference>
<evidence type="ECO:0000313" key="3">
    <source>
        <dbReference type="EMBL" id="MBD8870422.1"/>
    </source>
</evidence>
<keyword evidence="4" id="KW-1185">Reference proteome</keyword>
<dbReference type="AlphaFoldDB" id="A0A927Q1R5"/>
<comment type="caution">
    <text evidence="3">The sequence shown here is derived from an EMBL/GenBank/DDBJ whole genome shotgun (WGS) entry which is preliminary data.</text>
</comment>
<dbReference type="Pfam" id="PF11376">
    <property type="entry name" value="DUF3179"/>
    <property type="match status" value="1"/>
</dbReference>
<dbReference type="RefSeq" id="WP_192143723.1">
    <property type="nucleotide sequence ID" value="NZ_JACYXZ010000003.1"/>
</dbReference>
<dbReference type="InterPro" id="IPR021516">
    <property type="entry name" value="DUF3179"/>
</dbReference>
<feature type="region of interest" description="Disordered" evidence="1">
    <location>
        <begin position="21"/>
        <end position="88"/>
    </location>
</feature>
<evidence type="ECO:0000256" key="2">
    <source>
        <dbReference type="SAM" id="SignalP"/>
    </source>
</evidence>
<evidence type="ECO:0000313" key="4">
    <source>
        <dbReference type="Proteomes" id="UP000616839"/>
    </source>
</evidence>
<feature type="chain" id="PRO_5039126908" evidence="2">
    <location>
        <begin position="22"/>
        <end position="397"/>
    </location>
</feature>
<name>A0A927Q1R5_9ACTN</name>
<gene>
    <name evidence="3" type="ORF">IE331_12365</name>
</gene>
<dbReference type="Proteomes" id="UP000616839">
    <property type="component" value="Unassembled WGS sequence"/>
</dbReference>
<dbReference type="PROSITE" id="PS51257">
    <property type="entry name" value="PROKAR_LIPOPROTEIN"/>
    <property type="match status" value="1"/>
</dbReference>
<proteinExistence type="predicted"/>
<feature type="signal peptide" evidence="2">
    <location>
        <begin position="1"/>
        <end position="21"/>
    </location>
</feature>
<dbReference type="EMBL" id="JACYXZ010000003">
    <property type="protein sequence ID" value="MBD8870422.1"/>
    <property type="molecule type" value="Genomic_DNA"/>
</dbReference>
<keyword evidence="2" id="KW-0732">Signal</keyword>
<evidence type="ECO:0000256" key="1">
    <source>
        <dbReference type="SAM" id="MobiDB-lite"/>
    </source>
</evidence>
<organism evidence="3 4">
    <name type="scientific">Nocardioides donggukensis</name>
    <dbReference type="NCBI Taxonomy" id="2774019"/>
    <lineage>
        <taxon>Bacteria</taxon>
        <taxon>Bacillati</taxon>
        <taxon>Actinomycetota</taxon>
        <taxon>Actinomycetes</taxon>
        <taxon>Propionibacteriales</taxon>
        <taxon>Nocardioidaceae</taxon>
        <taxon>Nocardioides</taxon>
    </lineage>
</organism>
<accession>A0A927Q1R5</accession>